<dbReference type="AlphaFoldDB" id="A0A485KYB5"/>
<evidence type="ECO:0000256" key="1">
    <source>
        <dbReference type="SAM" id="Coils"/>
    </source>
</evidence>
<feature type="coiled-coil region" evidence="1">
    <location>
        <begin position="5"/>
        <end position="44"/>
    </location>
</feature>
<organism evidence="4 5">
    <name type="scientific">Aphanomyces stellatus</name>
    <dbReference type="NCBI Taxonomy" id="120398"/>
    <lineage>
        <taxon>Eukaryota</taxon>
        <taxon>Sar</taxon>
        <taxon>Stramenopiles</taxon>
        <taxon>Oomycota</taxon>
        <taxon>Saprolegniomycetes</taxon>
        <taxon>Saprolegniales</taxon>
        <taxon>Verrucalvaceae</taxon>
        <taxon>Aphanomyces</taxon>
    </lineage>
</organism>
<reference evidence="4 5" key="1">
    <citation type="submission" date="2019-03" db="EMBL/GenBank/DDBJ databases">
        <authorList>
            <person name="Gaulin E."/>
            <person name="Dumas B."/>
        </authorList>
    </citation>
    <scope>NUCLEOTIDE SEQUENCE [LARGE SCALE GENOMIC DNA]</scope>
    <source>
        <strain evidence="4">CBS 568.67</strain>
    </source>
</reference>
<sequence>MGSDTRSLQEENERLRAALEAQELELEELRVEQTRLKRKELRSLYRQRMQHRHPAVVLQEVPSDDTFEFDRREMQIILMEEAYDAMLRMADNGMNDVSEDDLELLDEYHALYRFHRQWHAHPDAAAPIASPTLAMHEEPWKSLLDAYANGNPNKYKYLSSWIRYMVLGGNVATPSAQFPAGVELSFLSKEIIEGFSRILVPALQTHRPDLNVHVFSKTVVDCTLRIVVMPKNRRRRTEPGAQPSEGSAFDTMNGRPTLDANIGRPTLDTIHHGRPPPTRVGR</sequence>
<dbReference type="EMBL" id="CAADRA010005479">
    <property type="protein sequence ID" value="VFT90351.1"/>
    <property type="molecule type" value="Genomic_DNA"/>
</dbReference>
<proteinExistence type="predicted"/>
<gene>
    <name evidence="4" type="primary">Aste57867_13513</name>
    <name evidence="3" type="ORF">As57867_013463</name>
    <name evidence="4" type="ORF">ASTE57867_13513</name>
</gene>
<feature type="region of interest" description="Disordered" evidence="2">
    <location>
        <begin position="233"/>
        <end position="282"/>
    </location>
</feature>
<reference evidence="3" key="2">
    <citation type="submission" date="2019-06" db="EMBL/GenBank/DDBJ databases">
        <title>Genomics analysis of Aphanomyces spp. identifies a new class of oomycete effector associated with host adaptation.</title>
        <authorList>
            <person name="Gaulin E."/>
        </authorList>
    </citation>
    <scope>NUCLEOTIDE SEQUENCE</scope>
    <source>
        <strain evidence="3">CBS 578.67</strain>
    </source>
</reference>
<dbReference type="Proteomes" id="UP000332933">
    <property type="component" value="Unassembled WGS sequence"/>
</dbReference>
<protein>
    <submittedName>
        <fullName evidence="4">Aste57867_13513 protein</fullName>
    </submittedName>
</protein>
<accession>A0A485KYB5</accession>
<evidence type="ECO:0000313" key="4">
    <source>
        <dbReference type="EMBL" id="VFT90351.1"/>
    </source>
</evidence>
<keyword evidence="1" id="KW-0175">Coiled coil</keyword>
<evidence type="ECO:0000313" key="5">
    <source>
        <dbReference type="Proteomes" id="UP000332933"/>
    </source>
</evidence>
<evidence type="ECO:0000313" key="3">
    <source>
        <dbReference type="EMBL" id="KAF0695691.1"/>
    </source>
</evidence>
<keyword evidence="5" id="KW-1185">Reference proteome</keyword>
<evidence type="ECO:0000256" key="2">
    <source>
        <dbReference type="SAM" id="MobiDB-lite"/>
    </source>
</evidence>
<dbReference type="EMBL" id="VJMH01005458">
    <property type="protein sequence ID" value="KAF0695691.1"/>
    <property type="molecule type" value="Genomic_DNA"/>
</dbReference>
<dbReference type="OrthoDB" id="73501at2759"/>
<name>A0A485KYB5_9STRA</name>